<evidence type="ECO:0000313" key="7">
    <source>
        <dbReference type="EMBL" id="MDR6242494.1"/>
    </source>
</evidence>
<feature type="compositionally biased region" description="Basic and acidic residues" evidence="5">
    <location>
        <begin position="148"/>
        <end position="173"/>
    </location>
</feature>
<feature type="chain" id="PRO_5046549995" evidence="6">
    <location>
        <begin position="27"/>
        <end position="345"/>
    </location>
</feature>
<dbReference type="SUPFAM" id="SSF53807">
    <property type="entry name" value="Helical backbone' metal receptor"/>
    <property type="match status" value="1"/>
</dbReference>
<reference evidence="7 8" key="1">
    <citation type="submission" date="2023-07" db="EMBL/GenBank/DDBJ databases">
        <title>Genomic Encyclopedia of Type Strains, Phase IV (KMG-IV): sequencing the most valuable type-strain genomes for metagenomic binning, comparative biology and taxonomic classification.</title>
        <authorList>
            <person name="Goeker M."/>
        </authorList>
    </citation>
    <scope>NUCLEOTIDE SEQUENCE [LARGE SCALE GENOMIC DNA]</scope>
    <source>
        <strain evidence="7 8">DSM 22170</strain>
    </source>
</reference>
<dbReference type="PRINTS" id="PR00690">
    <property type="entry name" value="ADHESNFAMILY"/>
</dbReference>
<dbReference type="Gene3D" id="3.40.50.1980">
    <property type="entry name" value="Nitrogenase molybdenum iron protein domain"/>
    <property type="match status" value="2"/>
</dbReference>
<dbReference type="InterPro" id="IPR006127">
    <property type="entry name" value="ZnuA-like"/>
</dbReference>
<dbReference type="InterPro" id="IPR050492">
    <property type="entry name" value="Bact_metal-bind_prot9"/>
</dbReference>
<keyword evidence="3 6" id="KW-0732">Signal</keyword>
<evidence type="ECO:0000256" key="6">
    <source>
        <dbReference type="SAM" id="SignalP"/>
    </source>
</evidence>
<dbReference type="PRINTS" id="PR00691">
    <property type="entry name" value="ADHESINB"/>
</dbReference>
<evidence type="ECO:0000256" key="2">
    <source>
        <dbReference type="ARBA" id="ARBA00022448"/>
    </source>
</evidence>
<accession>A0ABU1ITJ4</accession>
<feature type="region of interest" description="Disordered" evidence="5">
    <location>
        <begin position="143"/>
        <end position="176"/>
    </location>
</feature>
<dbReference type="Pfam" id="PF01297">
    <property type="entry name" value="ZnuA"/>
    <property type="match status" value="1"/>
</dbReference>
<dbReference type="EMBL" id="JAVDQH010000001">
    <property type="protein sequence ID" value="MDR6242494.1"/>
    <property type="molecule type" value="Genomic_DNA"/>
</dbReference>
<dbReference type="Proteomes" id="UP001185028">
    <property type="component" value="Unassembled WGS sequence"/>
</dbReference>
<dbReference type="RefSeq" id="WP_188774945.1">
    <property type="nucleotide sequence ID" value="NZ_BMMB01000003.1"/>
</dbReference>
<organism evidence="7 8">
    <name type="scientific">Paenibacillus hunanensis</name>
    <dbReference type="NCBI Taxonomy" id="539262"/>
    <lineage>
        <taxon>Bacteria</taxon>
        <taxon>Bacillati</taxon>
        <taxon>Bacillota</taxon>
        <taxon>Bacilli</taxon>
        <taxon>Bacillales</taxon>
        <taxon>Paenibacillaceae</taxon>
        <taxon>Paenibacillus</taxon>
    </lineage>
</organism>
<dbReference type="InterPro" id="IPR006128">
    <property type="entry name" value="Lipoprotein_PsaA-like"/>
</dbReference>
<feature type="signal peptide" evidence="6">
    <location>
        <begin position="1"/>
        <end position="26"/>
    </location>
</feature>
<dbReference type="PANTHER" id="PTHR42953">
    <property type="entry name" value="HIGH-AFFINITY ZINC UPTAKE SYSTEM PROTEIN ZNUA-RELATED"/>
    <property type="match status" value="1"/>
</dbReference>
<evidence type="ECO:0000256" key="5">
    <source>
        <dbReference type="SAM" id="MobiDB-lite"/>
    </source>
</evidence>
<protein>
    <submittedName>
        <fullName evidence="7">Zinc transport system substrate-binding protein</fullName>
    </submittedName>
</protein>
<keyword evidence="2 4" id="KW-0813">Transport</keyword>
<dbReference type="InterPro" id="IPR006129">
    <property type="entry name" value="AdhesinB"/>
</dbReference>
<gene>
    <name evidence="7" type="ORF">JOC58_000378</name>
</gene>
<dbReference type="CDD" id="cd01017">
    <property type="entry name" value="AdcA"/>
    <property type="match status" value="1"/>
</dbReference>
<dbReference type="PROSITE" id="PS51257">
    <property type="entry name" value="PROKAR_LIPOPROTEIN"/>
    <property type="match status" value="1"/>
</dbReference>
<comment type="similarity">
    <text evidence="1 4">Belongs to the bacterial solute-binding protein 9 family.</text>
</comment>
<comment type="caution">
    <text evidence="7">The sequence shown here is derived from an EMBL/GenBank/DDBJ whole genome shotgun (WGS) entry which is preliminary data.</text>
</comment>
<evidence type="ECO:0000256" key="4">
    <source>
        <dbReference type="RuleBase" id="RU003512"/>
    </source>
</evidence>
<name>A0ABU1ITJ4_9BACL</name>
<evidence type="ECO:0000313" key="8">
    <source>
        <dbReference type="Proteomes" id="UP001185028"/>
    </source>
</evidence>
<keyword evidence="8" id="KW-1185">Reference proteome</keyword>
<evidence type="ECO:0000256" key="1">
    <source>
        <dbReference type="ARBA" id="ARBA00011028"/>
    </source>
</evidence>
<sequence length="345" mass="37329">MRNNGNKRNWLMMPAAALLSLGVVLAGCGNNGSNGAASNSTAGSETSGTSKLHIITSFYPMEEFTSKVAGDLADVEVLIPPGTEPHDWEPTPQDIAKMTEANMIVYNGAGMEGWIDQVKDSLGSNGPVLVEASKGVQILEGTEEEDHEHEGEAGDHSEESADHSEEGHDHGAFDPHVWLSPKQAQTEVKNIEAALLQLDPTHADQYKQNADAYIKELTQLDNDYKTGLSSAKRKDFITQHAAFAYMARDYGLTQVPISGLSPEQEPTAAQMAKVVDFAKQHNVKTIFFETLVSPKIAETIANEVGAKTAVLNPLEGLTDDQVKAGENYITVMRENLKGLEQALNE</sequence>
<dbReference type="PANTHER" id="PTHR42953:SF3">
    <property type="entry name" value="HIGH-AFFINITY ZINC UPTAKE SYSTEM PROTEIN ZNUA"/>
    <property type="match status" value="1"/>
</dbReference>
<evidence type="ECO:0000256" key="3">
    <source>
        <dbReference type="ARBA" id="ARBA00022729"/>
    </source>
</evidence>
<proteinExistence type="inferred from homology"/>